<dbReference type="FunFam" id="3.60.21.10:FF:000034">
    <property type="entry name" value="Fe(3+)-Zn(2+) purple acid phosphatase"/>
    <property type="match status" value="1"/>
</dbReference>
<dbReference type="Pfam" id="PF14008">
    <property type="entry name" value="Metallophos_C"/>
    <property type="match status" value="1"/>
</dbReference>
<evidence type="ECO:0000313" key="11">
    <source>
        <dbReference type="Proteomes" id="UP000655225"/>
    </source>
</evidence>
<dbReference type="FunFam" id="2.60.40.380:FF:000001">
    <property type="entry name" value="Fe(3+)-Zn(2+) purple acid phosphatase"/>
    <property type="match status" value="1"/>
</dbReference>
<dbReference type="EMBL" id="JABCRI010000024">
    <property type="protein sequence ID" value="KAF8377894.1"/>
    <property type="molecule type" value="Genomic_DNA"/>
</dbReference>
<feature type="chain" id="PRO_5033093564" description="Purple acid phosphatase" evidence="8">
    <location>
        <begin position="22"/>
        <end position="456"/>
    </location>
</feature>
<keyword evidence="2" id="KW-0479">Metal-binding</keyword>
<evidence type="ECO:0000256" key="4">
    <source>
        <dbReference type="ARBA" id="ARBA00022801"/>
    </source>
</evidence>
<organism evidence="10 11">
    <name type="scientific">Tetracentron sinense</name>
    <name type="common">Spur-leaf</name>
    <dbReference type="NCBI Taxonomy" id="13715"/>
    <lineage>
        <taxon>Eukaryota</taxon>
        <taxon>Viridiplantae</taxon>
        <taxon>Streptophyta</taxon>
        <taxon>Embryophyta</taxon>
        <taxon>Tracheophyta</taxon>
        <taxon>Spermatophyta</taxon>
        <taxon>Magnoliopsida</taxon>
        <taxon>Trochodendrales</taxon>
        <taxon>Trochodendraceae</taxon>
        <taxon>Tetracentron</taxon>
    </lineage>
</organism>
<dbReference type="InterPro" id="IPR015914">
    <property type="entry name" value="PAPs_N"/>
</dbReference>
<gene>
    <name evidence="10" type="ORF">HHK36_031282</name>
</gene>
<keyword evidence="4 8" id="KW-0378">Hydrolase</keyword>
<evidence type="ECO:0000256" key="6">
    <source>
        <dbReference type="ARBA" id="ARBA00023004"/>
    </source>
</evidence>
<evidence type="ECO:0000256" key="7">
    <source>
        <dbReference type="ARBA" id="ARBA00023180"/>
    </source>
</evidence>
<accession>A0A834YB85</accession>
<dbReference type="AlphaFoldDB" id="A0A834YB85"/>
<dbReference type="CDD" id="cd00839">
    <property type="entry name" value="MPP_PAPs"/>
    <property type="match status" value="1"/>
</dbReference>
<dbReference type="InterPro" id="IPR025733">
    <property type="entry name" value="PAPs_C"/>
</dbReference>
<comment type="similarity">
    <text evidence="1 8">Belongs to the metallophosphoesterase superfamily. Purple acid phosphatase family.</text>
</comment>
<dbReference type="GO" id="GO:0046872">
    <property type="term" value="F:metal ion binding"/>
    <property type="evidence" value="ECO:0007669"/>
    <property type="project" value="UniProtKB-KW"/>
</dbReference>
<dbReference type="Gene3D" id="2.60.40.380">
    <property type="entry name" value="Purple acid phosphatase-like, N-terminal"/>
    <property type="match status" value="1"/>
</dbReference>
<dbReference type="InterPro" id="IPR041792">
    <property type="entry name" value="MPP_PAP"/>
</dbReference>
<dbReference type="PANTHER" id="PTHR22953:SF86">
    <property type="entry name" value="PURPLE ACID PHOSPHATASE 10"/>
    <property type="match status" value="1"/>
</dbReference>
<dbReference type="InterPro" id="IPR004843">
    <property type="entry name" value="Calcineurin-like_PHP"/>
</dbReference>
<dbReference type="SUPFAM" id="SSF49363">
    <property type="entry name" value="Purple acid phosphatase, N-terminal domain"/>
    <property type="match status" value="1"/>
</dbReference>
<dbReference type="OMA" id="DEPLAYN"/>
<evidence type="ECO:0000313" key="10">
    <source>
        <dbReference type="EMBL" id="KAF8377894.1"/>
    </source>
</evidence>
<dbReference type="InterPro" id="IPR008963">
    <property type="entry name" value="Purple_acid_Pase-like_N"/>
</dbReference>
<keyword evidence="7" id="KW-0325">Glycoprotein</keyword>
<keyword evidence="6" id="KW-0408">Iron</keyword>
<comment type="caution">
    <text evidence="10">The sequence shown here is derived from an EMBL/GenBank/DDBJ whole genome shotgun (WGS) entry which is preliminary data.</text>
</comment>
<dbReference type="GO" id="GO:0003993">
    <property type="term" value="F:acid phosphatase activity"/>
    <property type="evidence" value="ECO:0007669"/>
    <property type="project" value="UniProtKB-EC"/>
</dbReference>
<sequence length="456" mass="52662">MMDLPGISIVVVVVVSLIVNAAVLCNGGITSSFVRKVEKTVDMPLDSDVFRVPPGYNAPQQVHITQGDHEGKGVIISWVTPNEPGSKTVFYWSEKSKHKNHAEGKIVTYKFYNYTSGYIHHCTIKNLKFDTKYYYEVGIGHTPRQFWFRTPPRVGLDVPYTFGLIGDLGQSYDSNRTLTHYESNPARGQTVLFVGDLSYADNYSFHDNNRWDSWGRFLERNVAYQPWIWTAGNHEIDFAPEIGETIPFKPFRHRYHVPYKASGSTTPFWYSIKRASAYVIVLSSYSAYGKYTPQYKWLEKELPKVNRSETPWLIVLMHSPWYNSYNYHYKEGETMRVIYEPWFVKYKVDGVFAGHVHAYERSERVSNIAYNIVNGVCYPVNDQSAPVYITIGDGGNLEGLVTNMTEPQPQYSAYREASFGHAIFDIKNRTHAYYSWHRNQDGNALEADSLWFFNRY</sequence>
<evidence type="ECO:0000256" key="1">
    <source>
        <dbReference type="ARBA" id="ARBA00008723"/>
    </source>
</evidence>
<keyword evidence="3 8" id="KW-0732">Signal</keyword>
<evidence type="ECO:0000256" key="3">
    <source>
        <dbReference type="ARBA" id="ARBA00022729"/>
    </source>
</evidence>
<dbReference type="InterPro" id="IPR039331">
    <property type="entry name" value="PAPs-like"/>
</dbReference>
<dbReference type="EC" id="3.1.3.2" evidence="8"/>
<keyword evidence="5" id="KW-0862">Zinc</keyword>
<feature type="domain" description="Fibronectin type-III" evidence="9">
    <location>
        <begin position="58"/>
        <end position="153"/>
    </location>
</feature>
<dbReference type="SUPFAM" id="SSF56300">
    <property type="entry name" value="Metallo-dependent phosphatases"/>
    <property type="match status" value="1"/>
</dbReference>
<evidence type="ECO:0000256" key="5">
    <source>
        <dbReference type="ARBA" id="ARBA00022833"/>
    </source>
</evidence>
<proteinExistence type="inferred from homology"/>
<dbReference type="PROSITE" id="PS50853">
    <property type="entry name" value="FN3"/>
    <property type="match status" value="1"/>
</dbReference>
<feature type="signal peptide" evidence="8">
    <location>
        <begin position="1"/>
        <end position="21"/>
    </location>
</feature>
<evidence type="ECO:0000256" key="8">
    <source>
        <dbReference type="RuleBase" id="RU361203"/>
    </source>
</evidence>
<evidence type="ECO:0000259" key="9">
    <source>
        <dbReference type="PROSITE" id="PS50853"/>
    </source>
</evidence>
<dbReference type="OrthoDB" id="45007at2759"/>
<reference evidence="10 11" key="1">
    <citation type="submission" date="2020-04" db="EMBL/GenBank/DDBJ databases">
        <title>Plant Genome Project.</title>
        <authorList>
            <person name="Zhang R.-G."/>
        </authorList>
    </citation>
    <scope>NUCLEOTIDE SEQUENCE [LARGE SCALE GENOMIC DNA]</scope>
    <source>
        <strain evidence="10">YNK0</strain>
        <tissue evidence="10">Leaf</tissue>
    </source>
</reference>
<comment type="catalytic activity">
    <reaction evidence="8">
        <text>a phosphate monoester + H2O = an alcohol + phosphate</text>
        <dbReference type="Rhea" id="RHEA:15017"/>
        <dbReference type="ChEBI" id="CHEBI:15377"/>
        <dbReference type="ChEBI" id="CHEBI:30879"/>
        <dbReference type="ChEBI" id="CHEBI:43474"/>
        <dbReference type="ChEBI" id="CHEBI:67140"/>
        <dbReference type="EC" id="3.1.3.2"/>
    </reaction>
</comment>
<dbReference type="Gene3D" id="3.60.21.10">
    <property type="match status" value="1"/>
</dbReference>
<dbReference type="Proteomes" id="UP000655225">
    <property type="component" value="Unassembled WGS sequence"/>
</dbReference>
<evidence type="ECO:0000256" key="2">
    <source>
        <dbReference type="ARBA" id="ARBA00022723"/>
    </source>
</evidence>
<protein>
    <recommendedName>
        <fullName evidence="8">Purple acid phosphatase</fullName>
        <ecNumber evidence="8">3.1.3.2</ecNumber>
    </recommendedName>
</protein>
<dbReference type="InterPro" id="IPR029052">
    <property type="entry name" value="Metallo-depent_PP-like"/>
</dbReference>
<dbReference type="InterPro" id="IPR003961">
    <property type="entry name" value="FN3_dom"/>
</dbReference>
<keyword evidence="11" id="KW-1185">Reference proteome</keyword>
<dbReference type="Pfam" id="PF00149">
    <property type="entry name" value="Metallophos"/>
    <property type="match status" value="1"/>
</dbReference>
<dbReference type="Pfam" id="PF16656">
    <property type="entry name" value="Pur_ac_phosph_N"/>
    <property type="match status" value="1"/>
</dbReference>
<name>A0A834YB85_TETSI</name>
<dbReference type="PANTHER" id="PTHR22953">
    <property type="entry name" value="ACID PHOSPHATASE RELATED"/>
    <property type="match status" value="1"/>
</dbReference>